<proteinExistence type="predicted"/>
<evidence type="ECO:0000313" key="3">
    <source>
        <dbReference type="Proteomes" id="UP000265581"/>
    </source>
</evidence>
<dbReference type="Gene3D" id="1.25.40.10">
    <property type="entry name" value="Tetratricopeptide repeat domain"/>
    <property type="match status" value="1"/>
</dbReference>
<reference evidence="2 3" key="1">
    <citation type="submission" date="2018-08" db="EMBL/GenBank/DDBJ databases">
        <title>Aeromicrobium sp. M2KJ-4, whole genome shotgun sequence.</title>
        <authorList>
            <person name="Tuo L."/>
        </authorList>
    </citation>
    <scope>NUCLEOTIDE SEQUENCE [LARGE SCALE GENOMIC DNA]</scope>
    <source>
        <strain evidence="2 3">M2KJ-4</strain>
    </source>
</reference>
<evidence type="ECO:0000313" key="2">
    <source>
        <dbReference type="EMBL" id="REK69940.1"/>
    </source>
</evidence>
<dbReference type="OrthoDB" id="9799122at2"/>
<dbReference type="SUPFAM" id="SSF48452">
    <property type="entry name" value="TPR-like"/>
    <property type="match status" value="1"/>
</dbReference>
<protein>
    <submittedName>
        <fullName evidence="2">Uncharacterized protein</fullName>
    </submittedName>
</protein>
<dbReference type="EMBL" id="QUBR01000002">
    <property type="protein sequence ID" value="REK69940.1"/>
    <property type="molecule type" value="Genomic_DNA"/>
</dbReference>
<dbReference type="Proteomes" id="UP000265581">
    <property type="component" value="Unassembled WGS sequence"/>
</dbReference>
<dbReference type="InterPro" id="IPR011990">
    <property type="entry name" value="TPR-like_helical_dom_sf"/>
</dbReference>
<sequence length="134" mass="14721">MTIRFMPTISEAMIDSMDVFDAFRTGEELVADRHPRDAVRVLRKVVDAEPGNGAAWELLGRAHFAAAQLVPAEQAFRRLAEIEPTSAWAQTALGLSLDRQSRHQEGAVHHRIAAAMGASPHDATRVELVDRQVG</sequence>
<organism evidence="2 3">
    <name type="scientific">Aeromicrobium endophyticum</name>
    <dbReference type="NCBI Taxonomy" id="2292704"/>
    <lineage>
        <taxon>Bacteria</taxon>
        <taxon>Bacillati</taxon>
        <taxon>Actinomycetota</taxon>
        <taxon>Actinomycetes</taxon>
        <taxon>Propionibacteriales</taxon>
        <taxon>Nocardioidaceae</taxon>
        <taxon>Aeromicrobium</taxon>
    </lineage>
</organism>
<keyword evidence="3" id="KW-1185">Reference proteome</keyword>
<dbReference type="PROSITE" id="PS50005">
    <property type="entry name" value="TPR"/>
    <property type="match status" value="1"/>
</dbReference>
<feature type="repeat" description="TPR" evidence="1">
    <location>
        <begin position="53"/>
        <end position="86"/>
    </location>
</feature>
<comment type="caution">
    <text evidence="2">The sequence shown here is derived from an EMBL/GenBank/DDBJ whole genome shotgun (WGS) entry which is preliminary data.</text>
</comment>
<dbReference type="AlphaFoldDB" id="A0A371P325"/>
<dbReference type="InterPro" id="IPR019734">
    <property type="entry name" value="TPR_rpt"/>
</dbReference>
<dbReference type="RefSeq" id="WP_119704537.1">
    <property type="nucleotide sequence ID" value="NZ_JBHSOI010000002.1"/>
</dbReference>
<name>A0A371P325_9ACTN</name>
<keyword evidence="1" id="KW-0802">TPR repeat</keyword>
<evidence type="ECO:0000256" key="1">
    <source>
        <dbReference type="PROSITE-ProRule" id="PRU00339"/>
    </source>
</evidence>
<accession>A0A371P325</accession>
<gene>
    <name evidence="2" type="ORF">DX116_12165</name>
</gene>
<dbReference type="Pfam" id="PF14559">
    <property type="entry name" value="TPR_19"/>
    <property type="match status" value="1"/>
</dbReference>